<keyword evidence="3" id="KW-0805">Transcription regulation</keyword>
<dbReference type="InterPro" id="IPR004827">
    <property type="entry name" value="bZIP"/>
</dbReference>
<dbReference type="EMBL" id="JARAOO010000003">
    <property type="protein sequence ID" value="KAJ7976089.1"/>
    <property type="molecule type" value="Genomic_DNA"/>
</dbReference>
<dbReference type="InterPro" id="IPR044827">
    <property type="entry name" value="GBF-like"/>
</dbReference>
<dbReference type="GO" id="GO:0043565">
    <property type="term" value="F:sequence-specific DNA binding"/>
    <property type="evidence" value="ECO:0007669"/>
    <property type="project" value="InterPro"/>
</dbReference>
<evidence type="ECO:0000256" key="4">
    <source>
        <dbReference type="ARBA" id="ARBA00023125"/>
    </source>
</evidence>
<evidence type="ECO:0000313" key="11">
    <source>
        <dbReference type="Proteomes" id="UP001163823"/>
    </source>
</evidence>
<dbReference type="Proteomes" id="UP001163823">
    <property type="component" value="Chromosome 3"/>
</dbReference>
<dbReference type="AlphaFoldDB" id="A0AAD7VHQ8"/>
<dbReference type="PANTHER" id="PTHR45967">
    <property type="entry name" value="G-BOX-BINDING FACTOR 3-RELATED"/>
    <property type="match status" value="1"/>
</dbReference>
<comment type="similarity">
    <text evidence="2">Belongs to the bZIP family.</text>
</comment>
<dbReference type="CDD" id="cd14702">
    <property type="entry name" value="bZIP_plant_GBF1"/>
    <property type="match status" value="1"/>
</dbReference>
<dbReference type="KEGG" id="qsa:O6P43_005914"/>
<proteinExistence type="inferred from homology"/>
<gene>
    <name evidence="10" type="ORF">O6P43_005914</name>
</gene>
<feature type="domain" description="BZIP" evidence="9">
    <location>
        <begin position="171"/>
        <end position="235"/>
    </location>
</feature>
<dbReference type="GO" id="GO:0003700">
    <property type="term" value="F:DNA-binding transcription factor activity"/>
    <property type="evidence" value="ECO:0007669"/>
    <property type="project" value="InterPro"/>
</dbReference>
<evidence type="ECO:0000256" key="7">
    <source>
        <dbReference type="SAM" id="Coils"/>
    </source>
</evidence>
<keyword evidence="11" id="KW-1185">Reference proteome</keyword>
<dbReference type="SMART" id="SM00338">
    <property type="entry name" value="BRLZ"/>
    <property type="match status" value="1"/>
</dbReference>
<evidence type="ECO:0000256" key="8">
    <source>
        <dbReference type="SAM" id="MobiDB-lite"/>
    </source>
</evidence>
<sequence length="387" mass="43141">METDKRCSSSSSSSSSSSTSSSTEWAGRLGGAADRIVTTEIEAAETLADLALLAMRESGSDSGGKLCTKMKRTRKRVNSESQAGDSGFNTVDSVPRCLDLAEQCQAVVNHQLHENLRINGSIKPMRIQHYPCQKQVKVELGAEIPKSSSVSTNDYTLVGCGKSKRNLTEEEKEARRIRRVLANRESARQTIRWRQVLCEELTKKAADLALENENLKKTKDLALKEYQSLEATNKHLKEQMNKAARTKVEKTPAEYKPAGPETPTSSTNCPFVLYNHPPGTTCFWPSIIQSSNHVQLQHGRQSAIVIPSNVSSSDPCEPDSCYEKNNLINNYGTPNPLYILPYPWFCPLPDFGNCQQSSVGLKVKQNGHTMNKQNSCEWFFQYRCLLR</sequence>
<comment type="caution">
    <text evidence="10">The sequence shown here is derived from an EMBL/GenBank/DDBJ whole genome shotgun (WGS) entry which is preliminary data.</text>
</comment>
<keyword evidence="5" id="KW-0804">Transcription</keyword>
<keyword evidence="7" id="KW-0175">Coiled coil</keyword>
<reference evidence="10" key="1">
    <citation type="journal article" date="2023" name="Science">
        <title>Elucidation of the pathway for biosynthesis of saponin adjuvants from the soapbark tree.</title>
        <authorList>
            <person name="Reed J."/>
            <person name="Orme A."/>
            <person name="El-Demerdash A."/>
            <person name="Owen C."/>
            <person name="Martin L.B.B."/>
            <person name="Misra R.C."/>
            <person name="Kikuchi S."/>
            <person name="Rejzek M."/>
            <person name="Martin A.C."/>
            <person name="Harkess A."/>
            <person name="Leebens-Mack J."/>
            <person name="Louveau T."/>
            <person name="Stephenson M.J."/>
            <person name="Osbourn A."/>
        </authorList>
    </citation>
    <scope>NUCLEOTIDE SEQUENCE</scope>
    <source>
        <strain evidence="10">S10</strain>
    </source>
</reference>
<dbReference type="InterPro" id="IPR045314">
    <property type="entry name" value="bZIP_plant_GBF1"/>
</dbReference>
<comment type="subcellular location">
    <subcellularLocation>
        <location evidence="1">Nucleus</location>
    </subcellularLocation>
</comment>
<accession>A0AAD7VHQ8</accession>
<name>A0AAD7VHQ8_QUISA</name>
<keyword evidence="6" id="KW-0539">Nucleus</keyword>
<evidence type="ECO:0000256" key="1">
    <source>
        <dbReference type="ARBA" id="ARBA00004123"/>
    </source>
</evidence>
<evidence type="ECO:0000259" key="9">
    <source>
        <dbReference type="SMART" id="SM00338"/>
    </source>
</evidence>
<evidence type="ECO:0000256" key="2">
    <source>
        <dbReference type="ARBA" id="ARBA00007163"/>
    </source>
</evidence>
<dbReference type="GO" id="GO:0005634">
    <property type="term" value="C:nucleus"/>
    <property type="evidence" value="ECO:0007669"/>
    <property type="project" value="UniProtKB-SubCell"/>
</dbReference>
<keyword evidence="4" id="KW-0238">DNA-binding</keyword>
<evidence type="ECO:0000256" key="5">
    <source>
        <dbReference type="ARBA" id="ARBA00023163"/>
    </source>
</evidence>
<feature type="coiled-coil region" evidence="7">
    <location>
        <begin position="198"/>
        <end position="246"/>
    </location>
</feature>
<evidence type="ECO:0000313" key="10">
    <source>
        <dbReference type="EMBL" id="KAJ7976089.1"/>
    </source>
</evidence>
<evidence type="ECO:0000256" key="3">
    <source>
        <dbReference type="ARBA" id="ARBA00023015"/>
    </source>
</evidence>
<feature type="compositionally biased region" description="Low complexity" evidence="8">
    <location>
        <begin position="8"/>
        <end position="23"/>
    </location>
</feature>
<evidence type="ECO:0000256" key="6">
    <source>
        <dbReference type="ARBA" id="ARBA00023242"/>
    </source>
</evidence>
<organism evidence="10 11">
    <name type="scientific">Quillaja saponaria</name>
    <name type="common">Soap bark tree</name>
    <dbReference type="NCBI Taxonomy" id="32244"/>
    <lineage>
        <taxon>Eukaryota</taxon>
        <taxon>Viridiplantae</taxon>
        <taxon>Streptophyta</taxon>
        <taxon>Embryophyta</taxon>
        <taxon>Tracheophyta</taxon>
        <taxon>Spermatophyta</taxon>
        <taxon>Magnoliopsida</taxon>
        <taxon>eudicotyledons</taxon>
        <taxon>Gunneridae</taxon>
        <taxon>Pentapetalae</taxon>
        <taxon>rosids</taxon>
        <taxon>fabids</taxon>
        <taxon>Fabales</taxon>
        <taxon>Quillajaceae</taxon>
        <taxon>Quillaja</taxon>
    </lineage>
</organism>
<dbReference type="PANTHER" id="PTHR45967:SF28">
    <property type="entry name" value="BASIC-LEUCINE ZIPPER (BZIP) TRANSCRIPTION FACTOR FAMILY PROTEIN"/>
    <property type="match status" value="1"/>
</dbReference>
<protein>
    <submittedName>
        <fullName evidence="10">BZIP transcription factor</fullName>
    </submittedName>
</protein>
<feature type="region of interest" description="Disordered" evidence="8">
    <location>
        <begin position="1"/>
        <end position="27"/>
    </location>
</feature>